<dbReference type="Proteomes" id="UP000002601">
    <property type="component" value="Chromosome"/>
</dbReference>
<organism evidence="8 9">
    <name type="scientific">Maridesulfovibrio salexigens (strain ATCC 14822 / DSM 2638 / NCIMB 8403 / VKM B-1763)</name>
    <name type="common">Desulfovibrio salexigens</name>
    <dbReference type="NCBI Taxonomy" id="526222"/>
    <lineage>
        <taxon>Bacteria</taxon>
        <taxon>Pseudomonadati</taxon>
        <taxon>Thermodesulfobacteriota</taxon>
        <taxon>Desulfovibrionia</taxon>
        <taxon>Desulfovibrionales</taxon>
        <taxon>Desulfovibrionaceae</taxon>
        <taxon>Maridesulfovibrio</taxon>
    </lineage>
</organism>
<dbReference type="Gene3D" id="3.20.20.70">
    <property type="entry name" value="Aldolase class I"/>
    <property type="match status" value="1"/>
</dbReference>
<evidence type="ECO:0000256" key="5">
    <source>
        <dbReference type="ARBA" id="ARBA00023004"/>
    </source>
</evidence>
<dbReference type="InterPro" id="IPR013785">
    <property type="entry name" value="Aldolase_TIM"/>
</dbReference>
<comment type="cofactor">
    <cofactor evidence="1">
        <name>[4Fe-4S] cluster</name>
        <dbReference type="ChEBI" id="CHEBI:49883"/>
    </cofactor>
</comment>
<sequence length="328" mass="36199">MGYRYVFGPVFSGRIGRSLGLDLLGRRVCSMDCVYCEVGKTDLLTGERDVYVPAAEILRELENWKQEGHQPPEFITLGGLGEPTLNSEMPEVIRGIKKLFPSMPVAVLTNATAMTDPEVRKELLEADVVLPSMDSLVASEFRAINRPCKGTDPTAIAKALIEFRKEFNGKIFLEVLLSRGYNDSDENLSLMKDFCSKLAPDRIDVVTLSRPGTLEKAGPVDSETLGRWKKVLDAAPCKDRDCGPDTGAKKRSGDETIAHVQGEGSHAFDRIQASIMRRPQTAQQLAGALDVPLERVEQVLAELEKSGKLHVRQTGNDIYYDCRLDGES</sequence>
<gene>
    <name evidence="8" type="ordered locus">Desal_0160</name>
</gene>
<keyword evidence="4" id="KW-0479">Metal-binding</keyword>
<evidence type="ECO:0000256" key="2">
    <source>
        <dbReference type="ARBA" id="ARBA00022485"/>
    </source>
</evidence>
<dbReference type="RefSeq" id="WP_012765756.1">
    <property type="nucleotide sequence ID" value="NC_012881.1"/>
</dbReference>
<dbReference type="SUPFAM" id="SSF102114">
    <property type="entry name" value="Radical SAM enzymes"/>
    <property type="match status" value="1"/>
</dbReference>
<dbReference type="InterPro" id="IPR040084">
    <property type="entry name" value="GTPase_Obg"/>
</dbReference>
<dbReference type="GO" id="GO:0051539">
    <property type="term" value="F:4 iron, 4 sulfur cluster binding"/>
    <property type="evidence" value="ECO:0007669"/>
    <property type="project" value="UniProtKB-KW"/>
</dbReference>
<dbReference type="KEGG" id="dsa:Desal_0160"/>
<accession>C6BVL6</accession>
<evidence type="ECO:0000256" key="6">
    <source>
        <dbReference type="ARBA" id="ARBA00023014"/>
    </source>
</evidence>
<reference evidence="8 9" key="1">
    <citation type="submission" date="2009-06" db="EMBL/GenBank/DDBJ databases">
        <title>Complete sequence of Desulfovibrio salexigens DSM 2638.</title>
        <authorList>
            <consortium name="US DOE Joint Genome Institute"/>
            <person name="Lucas S."/>
            <person name="Copeland A."/>
            <person name="Lapidus A."/>
            <person name="Glavina del Rio T."/>
            <person name="Tice H."/>
            <person name="Bruce D."/>
            <person name="Goodwin L."/>
            <person name="Pitluck S."/>
            <person name="Munk A.C."/>
            <person name="Brettin T."/>
            <person name="Detter J.C."/>
            <person name="Han C."/>
            <person name="Tapia R."/>
            <person name="Larimer F."/>
            <person name="Land M."/>
            <person name="Hauser L."/>
            <person name="Kyrpides N."/>
            <person name="Anderson I."/>
            <person name="Wall J.D."/>
            <person name="Arkin A.P."/>
            <person name="Dehal P."/>
            <person name="Chivian D."/>
            <person name="Giles B."/>
            <person name="Hazen T.C."/>
        </authorList>
    </citation>
    <scope>NUCLEOTIDE SEQUENCE [LARGE SCALE GENOMIC DNA]</scope>
    <source>
        <strain evidence="9">ATCC 14822 / DSM 2638 / NCIMB 8403 / VKM B-1763</strain>
    </source>
</reference>
<dbReference type="PROSITE" id="PS51918">
    <property type="entry name" value="RADICAL_SAM"/>
    <property type="match status" value="1"/>
</dbReference>
<name>C6BVL6_MARSD</name>
<evidence type="ECO:0000256" key="3">
    <source>
        <dbReference type="ARBA" id="ARBA00022691"/>
    </source>
</evidence>
<dbReference type="AlphaFoldDB" id="C6BVL6"/>
<dbReference type="EMBL" id="CP001649">
    <property type="protein sequence ID" value="ACS78230.1"/>
    <property type="molecule type" value="Genomic_DNA"/>
</dbReference>
<dbReference type="InterPro" id="IPR058240">
    <property type="entry name" value="rSAM_sf"/>
</dbReference>
<evidence type="ECO:0000256" key="1">
    <source>
        <dbReference type="ARBA" id="ARBA00001966"/>
    </source>
</evidence>
<dbReference type="HOGENOM" id="CLU_058377_0_0_7"/>
<proteinExistence type="predicted"/>
<dbReference type="GO" id="GO:0003824">
    <property type="term" value="F:catalytic activity"/>
    <property type="evidence" value="ECO:0007669"/>
    <property type="project" value="InterPro"/>
</dbReference>
<keyword evidence="3" id="KW-0949">S-adenosyl-L-methionine</keyword>
<dbReference type="eggNOG" id="COG0731">
    <property type="taxonomic scope" value="Bacteria"/>
</dbReference>
<evidence type="ECO:0000313" key="8">
    <source>
        <dbReference type="EMBL" id="ACS78230.1"/>
    </source>
</evidence>
<keyword evidence="6" id="KW-0411">Iron-sulfur</keyword>
<dbReference type="SFLD" id="SFLDG01083">
    <property type="entry name" value="Uncharacterised_Radical_SAM_Su"/>
    <property type="match status" value="1"/>
</dbReference>
<evidence type="ECO:0000259" key="7">
    <source>
        <dbReference type="PROSITE" id="PS51918"/>
    </source>
</evidence>
<protein>
    <submittedName>
        <fullName evidence="8">Radical SAM domain protein</fullName>
    </submittedName>
</protein>
<evidence type="ECO:0000256" key="4">
    <source>
        <dbReference type="ARBA" id="ARBA00022723"/>
    </source>
</evidence>
<keyword evidence="9" id="KW-1185">Reference proteome</keyword>
<dbReference type="CDD" id="cd01335">
    <property type="entry name" value="Radical_SAM"/>
    <property type="match status" value="1"/>
</dbReference>
<feature type="domain" description="Radical SAM core" evidence="7">
    <location>
        <begin position="11"/>
        <end position="241"/>
    </location>
</feature>
<dbReference type="STRING" id="526222.Desal_0160"/>
<evidence type="ECO:0000313" key="9">
    <source>
        <dbReference type="Proteomes" id="UP000002601"/>
    </source>
</evidence>
<dbReference type="PANTHER" id="PTHR43787:SF11">
    <property type="entry name" value="UPF0026 PROTEIN SLR1464"/>
    <property type="match status" value="1"/>
</dbReference>
<dbReference type="GO" id="GO:0046872">
    <property type="term" value="F:metal ion binding"/>
    <property type="evidence" value="ECO:0007669"/>
    <property type="project" value="UniProtKB-KW"/>
</dbReference>
<keyword evidence="5" id="KW-0408">Iron</keyword>
<dbReference type="InterPro" id="IPR007197">
    <property type="entry name" value="rSAM"/>
</dbReference>
<dbReference type="OrthoDB" id="9800840at2"/>
<dbReference type="Pfam" id="PF04055">
    <property type="entry name" value="Radical_SAM"/>
    <property type="match status" value="1"/>
</dbReference>
<dbReference type="SFLD" id="SFLDS00029">
    <property type="entry name" value="Radical_SAM"/>
    <property type="match status" value="1"/>
</dbReference>
<dbReference type="PANTHER" id="PTHR43787">
    <property type="entry name" value="FEMO COFACTOR BIOSYNTHESIS PROTEIN NIFB-RELATED"/>
    <property type="match status" value="1"/>
</dbReference>
<keyword evidence="2" id="KW-0004">4Fe-4S</keyword>